<accession>W7AHU9</accession>
<feature type="compositionally biased region" description="Polar residues" evidence="2">
    <location>
        <begin position="503"/>
        <end position="518"/>
    </location>
</feature>
<feature type="compositionally biased region" description="Basic and acidic residues" evidence="2">
    <location>
        <begin position="603"/>
        <end position="643"/>
    </location>
</feature>
<keyword evidence="3" id="KW-0472">Membrane</keyword>
<feature type="region of interest" description="Disordered" evidence="2">
    <location>
        <begin position="1155"/>
        <end position="1379"/>
    </location>
</feature>
<feature type="compositionally biased region" description="Polar residues" evidence="2">
    <location>
        <begin position="646"/>
        <end position="655"/>
    </location>
</feature>
<keyword evidence="1" id="KW-0175">Coiled coil</keyword>
<name>W7AHU9_PLAVN</name>
<feature type="region of interest" description="Disordered" evidence="2">
    <location>
        <begin position="1102"/>
        <end position="1121"/>
    </location>
</feature>
<feature type="compositionally biased region" description="Basic and acidic residues" evidence="2">
    <location>
        <begin position="462"/>
        <end position="502"/>
    </location>
</feature>
<evidence type="ECO:0000313" key="5">
    <source>
        <dbReference type="Proteomes" id="UP000030659"/>
    </source>
</evidence>
<feature type="compositionally biased region" description="Basic and acidic residues" evidence="2">
    <location>
        <begin position="1156"/>
        <end position="1264"/>
    </location>
</feature>
<feature type="region of interest" description="Disordered" evidence="2">
    <location>
        <begin position="588"/>
        <end position="675"/>
    </location>
</feature>
<feature type="compositionally biased region" description="Polar residues" evidence="2">
    <location>
        <begin position="1325"/>
        <end position="1343"/>
    </location>
</feature>
<feature type="region of interest" description="Disordered" evidence="2">
    <location>
        <begin position="424"/>
        <end position="550"/>
    </location>
</feature>
<sequence length="1880" mass="215502">MHNYNNLFTFSFGSRLKKSFVELEAPPPFIFDFCKGMNIHFLISAEEVNNEEFLADLIYAIMGTINYMRLSVGNIISISIFDDKIIYKNLQTIGNIKKHPLSREIKEAYKKYVHYEPKKTDLKNAITDYHENVILSNPVMKNQKNVIIICKAFTSKDLTDYSDETVNFIRDKRDQNLGIYFITQRTSYASGVVYSLSETKLDGDELYPLAHLLSSNYDNRVVISVKKFCYHLTYGSLCNKYNDWSDWFGPCEFRQRRKEIPLNITRTKASHFLNYYTPTCNNAFDYTLSVKEDFKIECPNIIYNCRGTCDAGYKFSPYVSDNEITENYEECDDLPPCTEEQRKSRDENEHKKLIEKLNEEAKGKEYQDVIERKIIEQIRDGETEAQANARKIKSIHEFIDNRVKAIMNKQYALLNMNPLGYEEETKENSEDFTDTSKISEISTPQHAKSEESTLKNYASENSDSKKEEGNHEIHKDGHSNQEIKITEKDQPKQNGEVEKEISETNSDSGGNTIKNPTNIRILEKNKLKGNNKNTDYSIDDSQNEDKSEENVIVENQESKLIDKNTDQIPINSNMRVDNTSEMKAVHTYASAEHEENNGSVEPNKQELPKEMEELESNIEKYEDKQIFPDKKKSEAEKKDKEIVDNQELNKITQKGNAENAENKESKENTENSKTIVSDSSILSKNITVDDTKIIESQSALDENKKVDEHIPLVESKAIKEHNPLEESKIVEEHKPLDEKSKAIEEDIPVEESKAIEEDTPLEESKPVEESIPLDESKTIEEHKPLEESKVIDENTPIKESKIVEESIPLVESKPVEESMPLDENKSVEESIPVYESKPVNEHTPLVETKVTEEHTPLVETKVTEEHTPLVETKVTEKHNPLEESKTAEEHIPLVESKSVEESIPVYESKPVDEYTPIEESKVIEEDIPIEETKAIEEHKPLEESKVIDDHTPLEESKVIDDHTPLEESKVIEEDRPLDETKVLEEHKPLEESKVIEEDIPIEETKAIKEHVPLVESKPVEEHIPLEESKVIEEDIPIEETKAIKEDTPLDESKTVDESIPIEESKTTEEHKHMDESKSIEEHIPLEESKVIEEDIPLEESKVIEEDIPLEESKVKEEDTPVYETIKEHVPLVESKPIEEDTPVYESKVIEEDIPIEESKAIEEDIPLDESKTIEEHKPLEESKPVEEHNPLEETKVLEEHNHLEESKIVEEHNPIEESKIVEEHKPLEESKVIEEDIPIEETKVLEEHKPLDESKTDEEHKPVDTIDADGLIDKGKDIDGNKIIQENVGQISNKDEAIENLDGYESTKSTNYSDNSDDNEEEIISTPNQNTDSSTSNNINGHSKTIDTDKNVNQTINRGPNEDTHMESRKEDIQKESENNKDMVIHMPNDRIIHEVANNDEKKLLIDEKNIEDILEKDLSIDNSKGGSNEYNPVDMEHKADSILDEHNNRDKSDNNGKISQKSFEDNPYNVDIKVDGDALPHYSTNMQKTKEEAIIKKEEAAIKKDEAVAKKDEAIAKKDEAVAKKEEAIIKKEEAIIKKEEAAIKKDEAVIKKEEAVIKKDDDAIKKEDDVIKKEESVIKKEEAVIKKDDVPMHKEIDGKKLIIEDNTNSPKNTITIKEKYDEAPTKPDVNPERAIIKDKVDVSTEKDNTEKHEENLVIDNNNDAHINEIISAVVNEHVNSEDAGSKYDTNEKLGILDDFVEKSKKVPGEKNDYPYKYYSDTKSVHKIFFKKSPQGKIDENKYLIVGQNNYIIDSNDTKNPFPKNLSNVVDKRLAEQIQKDIKNTLGSFSNEEKEKEKEKDQSKSSNNSVLKLAGMSLFGAIFIVFVSMYMIKKVNSYKINENPIVSFEYDEDSKNMINNDKGEEISCGDISYTNDDWS</sequence>
<feature type="transmembrane region" description="Helical" evidence="3">
    <location>
        <begin position="1814"/>
        <end position="1833"/>
    </location>
</feature>
<dbReference type="PANTHER" id="PTHR10068">
    <property type="entry name" value="BONE MARROW PROTEOGLYCAN"/>
    <property type="match status" value="1"/>
</dbReference>
<feature type="compositionally biased region" description="Polar residues" evidence="2">
    <location>
        <begin position="435"/>
        <end position="446"/>
    </location>
</feature>
<organism evidence="4 5">
    <name type="scientific">Plasmodium vinckei petteri</name>
    <dbReference type="NCBI Taxonomy" id="138298"/>
    <lineage>
        <taxon>Eukaryota</taxon>
        <taxon>Sar</taxon>
        <taxon>Alveolata</taxon>
        <taxon>Apicomplexa</taxon>
        <taxon>Aconoidasida</taxon>
        <taxon>Haemosporida</taxon>
        <taxon>Plasmodiidae</taxon>
        <taxon>Plasmodium</taxon>
        <taxon>Plasmodium (Vinckeia)</taxon>
    </lineage>
</organism>
<proteinExistence type="predicted"/>
<feature type="compositionally biased region" description="Basic and acidic residues" evidence="2">
    <location>
        <begin position="717"/>
        <end position="804"/>
    </location>
</feature>
<reference evidence="4 5" key="1">
    <citation type="submission" date="2013-02" db="EMBL/GenBank/DDBJ databases">
        <title>The Genome Sequence of Plasmodium vinckei petteri CR.</title>
        <authorList>
            <consortium name="The Broad Institute Genome Sequencing Platform"/>
            <consortium name="The Broad Institute Genome Sequencing Center for Infectious Disease"/>
            <person name="Neafsey D."/>
            <person name="Cheeseman I."/>
            <person name="Volkman S."/>
            <person name="Adams J."/>
            <person name="Walker B."/>
            <person name="Young S.K."/>
            <person name="Zeng Q."/>
            <person name="Gargeya S."/>
            <person name="Fitzgerald M."/>
            <person name="Haas B."/>
            <person name="Abouelleil A."/>
            <person name="Alvarado L."/>
            <person name="Arachchi H.M."/>
            <person name="Berlin A.M."/>
            <person name="Chapman S.B."/>
            <person name="Dewar J."/>
            <person name="Goldberg J."/>
            <person name="Griggs A."/>
            <person name="Gujja S."/>
            <person name="Hansen M."/>
            <person name="Howarth C."/>
            <person name="Imamovic A."/>
            <person name="Larimer J."/>
            <person name="McCowan C."/>
            <person name="Murphy C."/>
            <person name="Neiman D."/>
            <person name="Pearson M."/>
            <person name="Priest M."/>
            <person name="Roberts A."/>
            <person name="Saif S."/>
            <person name="Shea T."/>
            <person name="Sisk P."/>
            <person name="Sykes S."/>
            <person name="Wortman J."/>
            <person name="Nusbaum C."/>
            <person name="Birren B."/>
        </authorList>
    </citation>
    <scope>NUCLEOTIDE SEQUENCE [LARGE SCALE GENOMIC DNA]</scope>
    <source>
        <strain evidence="4 5">CR</strain>
    </source>
</reference>
<feature type="compositionally biased region" description="Basic and acidic residues" evidence="2">
    <location>
        <begin position="1446"/>
        <end position="1455"/>
    </location>
</feature>
<dbReference type="EMBL" id="KI965401">
    <property type="protein sequence ID" value="EUD71300.1"/>
    <property type="molecule type" value="Genomic_DNA"/>
</dbReference>
<feature type="compositionally biased region" description="Acidic residues" evidence="2">
    <location>
        <begin position="424"/>
        <end position="433"/>
    </location>
</feature>
<evidence type="ECO:0000313" key="4">
    <source>
        <dbReference type="EMBL" id="EUD71300.1"/>
    </source>
</evidence>
<gene>
    <name evidence="4" type="ORF">YYG_03357</name>
</gene>
<feature type="region of interest" description="Disordered" evidence="2">
    <location>
        <begin position="1786"/>
        <end position="1807"/>
    </location>
</feature>
<feature type="region of interest" description="Disordered" evidence="2">
    <location>
        <begin position="717"/>
        <end position="900"/>
    </location>
</feature>
<feature type="coiled-coil region" evidence="1">
    <location>
        <begin position="1505"/>
        <end position="1558"/>
    </location>
</feature>
<evidence type="ECO:0000256" key="1">
    <source>
        <dbReference type="SAM" id="Coils"/>
    </source>
</evidence>
<keyword evidence="3" id="KW-0812">Transmembrane</keyword>
<feature type="compositionally biased region" description="Basic and acidic residues" evidence="2">
    <location>
        <begin position="1360"/>
        <end position="1379"/>
    </location>
</feature>
<feature type="region of interest" description="Disordered" evidence="2">
    <location>
        <begin position="1036"/>
        <end position="1092"/>
    </location>
</feature>
<feature type="region of interest" description="Disordered" evidence="2">
    <location>
        <begin position="933"/>
        <end position="965"/>
    </location>
</feature>
<feature type="compositionally biased region" description="Basic and acidic residues" evidence="2">
    <location>
        <begin position="849"/>
        <end position="900"/>
    </location>
</feature>
<dbReference type="PANTHER" id="PTHR10068:SF14">
    <property type="entry name" value="CELL WALL ADHESIN EAP1"/>
    <property type="match status" value="1"/>
</dbReference>
<evidence type="ECO:0008006" key="6">
    <source>
        <dbReference type="Google" id="ProtNLM"/>
    </source>
</evidence>
<feature type="compositionally biased region" description="Basic and acidic residues" evidence="2">
    <location>
        <begin position="660"/>
        <end position="670"/>
    </location>
</feature>
<feature type="region of interest" description="Disordered" evidence="2">
    <location>
        <begin position="1446"/>
        <end position="1469"/>
    </location>
</feature>
<feature type="compositionally biased region" description="Basic and acidic residues" evidence="2">
    <location>
        <begin position="1271"/>
        <end position="1280"/>
    </location>
</feature>
<evidence type="ECO:0000256" key="3">
    <source>
        <dbReference type="SAM" id="Phobius"/>
    </source>
</evidence>
<protein>
    <recommendedName>
        <fullName evidence="6">TRAP-like protein</fullName>
    </recommendedName>
</protein>
<feature type="compositionally biased region" description="Basic and acidic residues" evidence="2">
    <location>
        <begin position="1792"/>
        <end position="1804"/>
    </location>
</feature>
<dbReference type="Proteomes" id="UP000030659">
    <property type="component" value="Unassembled WGS sequence"/>
</dbReference>
<evidence type="ECO:0000256" key="2">
    <source>
        <dbReference type="SAM" id="MobiDB-lite"/>
    </source>
</evidence>
<keyword evidence="3" id="KW-1133">Transmembrane helix</keyword>